<evidence type="ECO:0000256" key="2">
    <source>
        <dbReference type="SAM" id="Phobius"/>
    </source>
</evidence>
<proteinExistence type="predicted"/>
<dbReference type="KEGG" id="sky:D0C37_12745"/>
<dbReference type="AlphaFoldDB" id="A0A385DCJ3"/>
<feature type="transmembrane region" description="Helical" evidence="2">
    <location>
        <begin position="164"/>
        <end position="182"/>
    </location>
</feature>
<organism evidence="3 4">
    <name type="scientific">Streptomyces koyangensis</name>
    <dbReference type="NCBI Taxonomy" id="188770"/>
    <lineage>
        <taxon>Bacteria</taxon>
        <taxon>Bacillati</taxon>
        <taxon>Actinomycetota</taxon>
        <taxon>Actinomycetes</taxon>
        <taxon>Kitasatosporales</taxon>
        <taxon>Streptomycetaceae</taxon>
        <taxon>Streptomyces</taxon>
        <taxon>Streptomyces aurantiacus group</taxon>
    </lineage>
</organism>
<feature type="transmembrane region" description="Helical" evidence="2">
    <location>
        <begin position="25"/>
        <end position="49"/>
    </location>
</feature>
<sequence>MSKHLGPGAGPSHVDPSLIRPRRGVLAGVWVAAGLLLLGAVAGFVLTLLSAVDAVDRDQAFRSGGSARVEVTGDGEPAVYGRAPVPERADCTLDGPGEATFSRYGASYTVKLNRTTWVRLLRIEAGTPGTYTLRCTDPAGSATFAPGDGAGLGALADALLLRSALPGVAGLALAGVAIALVVRRSRHRNRLAAEALGRPGPPPHGNGPSYGPGGPAGPQHDAWQPPPGAPRQE</sequence>
<evidence type="ECO:0008006" key="5">
    <source>
        <dbReference type="Google" id="ProtNLM"/>
    </source>
</evidence>
<gene>
    <name evidence="3" type="ORF">D0C37_12745</name>
</gene>
<name>A0A385DCJ3_9ACTN</name>
<reference evidence="3 4" key="1">
    <citation type="submission" date="2018-08" db="EMBL/GenBank/DDBJ databases">
        <authorList>
            <person name="Ferrada E.E."/>
            <person name="Latorre B.A."/>
        </authorList>
    </citation>
    <scope>NUCLEOTIDE SEQUENCE [LARGE SCALE GENOMIC DNA]</scope>
    <source>
        <strain evidence="3 4">VK-A60T</strain>
    </source>
</reference>
<dbReference type="EMBL" id="CP031742">
    <property type="protein sequence ID" value="AXQ55377.1"/>
    <property type="molecule type" value="Genomic_DNA"/>
</dbReference>
<dbReference type="RefSeq" id="WP_117349340.1">
    <property type="nucleotide sequence ID" value="NZ_CP031742.1"/>
</dbReference>
<keyword evidence="2" id="KW-1133">Transmembrane helix</keyword>
<feature type="region of interest" description="Disordered" evidence="1">
    <location>
        <begin position="193"/>
        <end position="233"/>
    </location>
</feature>
<keyword evidence="2" id="KW-0472">Membrane</keyword>
<feature type="compositionally biased region" description="Pro residues" evidence="1">
    <location>
        <begin position="224"/>
        <end position="233"/>
    </location>
</feature>
<dbReference type="Proteomes" id="UP000259636">
    <property type="component" value="Chromosome"/>
</dbReference>
<accession>A0A385DCJ3</accession>
<dbReference type="GeneID" id="300115051"/>
<protein>
    <recommendedName>
        <fullName evidence="5">Serine/arginine repetitive matrix protein 2</fullName>
    </recommendedName>
</protein>
<keyword evidence="2" id="KW-0812">Transmembrane</keyword>
<evidence type="ECO:0000313" key="4">
    <source>
        <dbReference type="Proteomes" id="UP000259636"/>
    </source>
</evidence>
<evidence type="ECO:0000313" key="3">
    <source>
        <dbReference type="EMBL" id="AXQ55377.1"/>
    </source>
</evidence>
<evidence type="ECO:0000256" key="1">
    <source>
        <dbReference type="SAM" id="MobiDB-lite"/>
    </source>
</evidence>